<evidence type="ECO:0000259" key="1">
    <source>
        <dbReference type="Pfam" id="PF07883"/>
    </source>
</evidence>
<dbReference type="STRING" id="1423801.FD50_GL001762"/>
<dbReference type="PANTHER" id="PTHR36114:SF1">
    <property type="entry name" value="16.7 KDA PROTEIN IN WHIE LOCUS"/>
    <property type="match status" value="1"/>
</dbReference>
<dbReference type="Gene3D" id="2.60.120.10">
    <property type="entry name" value="Jelly Rolls"/>
    <property type="match status" value="1"/>
</dbReference>
<dbReference type="EMBL" id="AZFQ01000053">
    <property type="protein sequence ID" value="KRL97207.1"/>
    <property type="molecule type" value="Genomic_DNA"/>
</dbReference>
<name>A0A0R1UVQ9_9LACO</name>
<evidence type="ECO:0000313" key="3">
    <source>
        <dbReference type="Proteomes" id="UP000051166"/>
    </source>
</evidence>
<evidence type="ECO:0000313" key="2">
    <source>
        <dbReference type="EMBL" id="KRL97207.1"/>
    </source>
</evidence>
<dbReference type="InterPro" id="IPR052044">
    <property type="entry name" value="PKS_Associated_Protein"/>
</dbReference>
<dbReference type="RefSeq" id="WP_056961570.1">
    <property type="nucleotide sequence ID" value="NZ_AZFQ01000053.1"/>
</dbReference>
<organism evidence="2 3">
    <name type="scientific">Liquorilactobacillus satsumensis DSM 16230 = JCM 12392</name>
    <dbReference type="NCBI Taxonomy" id="1423801"/>
    <lineage>
        <taxon>Bacteria</taxon>
        <taxon>Bacillati</taxon>
        <taxon>Bacillota</taxon>
        <taxon>Bacilli</taxon>
        <taxon>Lactobacillales</taxon>
        <taxon>Lactobacillaceae</taxon>
        <taxon>Liquorilactobacillus</taxon>
    </lineage>
</organism>
<gene>
    <name evidence="2" type="ORF">FD50_GL001762</name>
</gene>
<feature type="domain" description="Cupin type-2" evidence="1">
    <location>
        <begin position="40"/>
        <end position="96"/>
    </location>
</feature>
<dbReference type="InterPro" id="IPR014710">
    <property type="entry name" value="RmlC-like_jellyroll"/>
</dbReference>
<protein>
    <recommendedName>
        <fullName evidence="1">Cupin type-2 domain-containing protein</fullName>
    </recommendedName>
</protein>
<proteinExistence type="predicted"/>
<accession>A0A0R1UVQ9</accession>
<dbReference type="CDD" id="cd02226">
    <property type="entry name" value="cupin_YdbB-like"/>
    <property type="match status" value="1"/>
</dbReference>
<dbReference type="InterPro" id="IPR011051">
    <property type="entry name" value="RmlC_Cupin_sf"/>
</dbReference>
<comment type="caution">
    <text evidence="2">The sequence shown here is derived from an EMBL/GenBank/DDBJ whole genome shotgun (WGS) entry which is preliminary data.</text>
</comment>
<sequence length="121" mass="13900">MNYQALNFNEKLNKFSEQWSPKVIAQMNNYQFKVVKIQNDFVWHKHDTTDEVFIILTGNVRIDFRDGNVNLAAGEMFVIPKGKEHKPYAKEEAQILLIEPEGVLNTGDTTGSLTAENDVWI</sequence>
<dbReference type="AlphaFoldDB" id="A0A0R1UVQ9"/>
<dbReference type="PATRIC" id="fig|1423801.4.peg.1801"/>
<dbReference type="GeneID" id="98309005"/>
<keyword evidence="3" id="KW-1185">Reference proteome</keyword>
<reference evidence="2 3" key="1">
    <citation type="journal article" date="2015" name="Genome Announc.">
        <title>Expanding the biotechnology potential of lactobacilli through comparative genomics of 213 strains and associated genera.</title>
        <authorList>
            <person name="Sun Z."/>
            <person name="Harris H.M."/>
            <person name="McCann A."/>
            <person name="Guo C."/>
            <person name="Argimon S."/>
            <person name="Zhang W."/>
            <person name="Yang X."/>
            <person name="Jeffery I.B."/>
            <person name="Cooney J.C."/>
            <person name="Kagawa T.F."/>
            <person name="Liu W."/>
            <person name="Song Y."/>
            <person name="Salvetti E."/>
            <person name="Wrobel A."/>
            <person name="Rasinkangas P."/>
            <person name="Parkhill J."/>
            <person name="Rea M.C."/>
            <person name="O'Sullivan O."/>
            <person name="Ritari J."/>
            <person name="Douillard F.P."/>
            <person name="Paul Ross R."/>
            <person name="Yang R."/>
            <person name="Briner A.E."/>
            <person name="Felis G.E."/>
            <person name="de Vos W.M."/>
            <person name="Barrangou R."/>
            <person name="Klaenhammer T.R."/>
            <person name="Caufield P.W."/>
            <person name="Cui Y."/>
            <person name="Zhang H."/>
            <person name="O'Toole P.W."/>
        </authorList>
    </citation>
    <scope>NUCLEOTIDE SEQUENCE [LARGE SCALE GENOMIC DNA]</scope>
    <source>
        <strain evidence="2 3">DSM 16230</strain>
    </source>
</reference>
<dbReference type="Pfam" id="PF07883">
    <property type="entry name" value="Cupin_2"/>
    <property type="match status" value="1"/>
</dbReference>
<dbReference type="SUPFAM" id="SSF51182">
    <property type="entry name" value="RmlC-like cupins"/>
    <property type="match status" value="1"/>
</dbReference>
<dbReference type="OrthoDB" id="9794183at2"/>
<dbReference type="InterPro" id="IPR013096">
    <property type="entry name" value="Cupin_2"/>
</dbReference>
<dbReference type="PANTHER" id="PTHR36114">
    <property type="entry name" value="16.7 KDA PROTEIN IN WHIE LOCUS"/>
    <property type="match status" value="1"/>
</dbReference>
<dbReference type="Proteomes" id="UP000051166">
    <property type="component" value="Unassembled WGS sequence"/>
</dbReference>